<keyword evidence="3" id="KW-1185">Reference proteome</keyword>
<dbReference type="STRING" id="199310.c2328"/>
<keyword evidence="1" id="KW-0812">Transmembrane</keyword>
<dbReference type="KEGG" id="ecc:c2328"/>
<protein>
    <submittedName>
        <fullName evidence="2">Uncharacterized protein</fullName>
    </submittedName>
</protein>
<dbReference type="EMBL" id="AE014075">
    <property type="protein sequence ID" value="AAN80787.1"/>
    <property type="molecule type" value="Genomic_DNA"/>
</dbReference>
<proteinExistence type="predicted"/>
<keyword evidence="1" id="KW-1133">Transmembrane helix</keyword>
<accession>A0A0H2VAD6</accession>
<evidence type="ECO:0000313" key="2">
    <source>
        <dbReference type="EMBL" id="AAN80787.1"/>
    </source>
</evidence>
<reference evidence="2 3" key="1">
    <citation type="journal article" date="2002" name="Proc. Natl. Acad. Sci. U.S.A.">
        <title>Extensive mosaic structure revealed by the complete genome sequence of uropathogenic Escherichia coli.</title>
        <authorList>
            <person name="Welch R.A."/>
            <person name="Burland V."/>
            <person name="Plunkett G.III."/>
            <person name="Redford P."/>
            <person name="Roesch P."/>
            <person name="Rasko D."/>
            <person name="Buckles E.L."/>
            <person name="Liou S.R."/>
            <person name="Boutin A."/>
            <person name="Hackett J."/>
            <person name="Stroud D."/>
            <person name="Mayhew G.F."/>
            <person name="Rose D.J."/>
            <person name="Zhou S."/>
            <person name="Schwartz D.C."/>
            <person name="Perna N.T."/>
            <person name="Mobley H.L."/>
            <person name="Donnenberg M.S."/>
            <person name="Blattner F.R."/>
        </authorList>
    </citation>
    <scope>NUCLEOTIDE SEQUENCE [LARGE SCALE GENOMIC DNA]</scope>
    <source>
        <strain evidence="3">CFT073 / ATCC 700928 / UPEC</strain>
    </source>
</reference>
<evidence type="ECO:0000313" key="3">
    <source>
        <dbReference type="Proteomes" id="UP000001410"/>
    </source>
</evidence>
<organism evidence="2 3">
    <name type="scientific">Escherichia coli O6:H1 (strain CFT073 / ATCC 700928 / UPEC)</name>
    <dbReference type="NCBI Taxonomy" id="199310"/>
    <lineage>
        <taxon>Bacteria</taxon>
        <taxon>Pseudomonadati</taxon>
        <taxon>Pseudomonadota</taxon>
        <taxon>Gammaproteobacteria</taxon>
        <taxon>Enterobacterales</taxon>
        <taxon>Enterobacteriaceae</taxon>
        <taxon>Escherichia</taxon>
    </lineage>
</organism>
<sequence>MFFERDINSTIKYVNIMTNKYFYHECFLPVLFGLINVTYSAG</sequence>
<keyword evidence="1" id="KW-0472">Membrane</keyword>
<name>A0A0H2VAD6_ECOL6</name>
<gene>
    <name evidence="2" type="ordered locus">c2328</name>
</gene>
<feature type="transmembrane region" description="Helical" evidence="1">
    <location>
        <begin position="21"/>
        <end position="39"/>
    </location>
</feature>
<dbReference type="AlphaFoldDB" id="A0A0H2VAD6"/>
<dbReference type="HOGENOM" id="CLU_3250646_0_0_6"/>
<evidence type="ECO:0000256" key="1">
    <source>
        <dbReference type="SAM" id="Phobius"/>
    </source>
</evidence>
<dbReference type="Proteomes" id="UP000001410">
    <property type="component" value="Chromosome"/>
</dbReference>